<name>A0ABY9Z2F1_9GAMM</name>
<dbReference type="RefSeq" id="WP_311884020.1">
    <property type="nucleotide sequence ID" value="NZ_CP119391.1"/>
</dbReference>
<evidence type="ECO:0000256" key="1">
    <source>
        <dbReference type="SAM" id="MobiDB-lite"/>
    </source>
</evidence>
<proteinExistence type="predicted"/>
<keyword evidence="3" id="KW-1185">Reference proteome</keyword>
<evidence type="ECO:0008006" key="4">
    <source>
        <dbReference type="Google" id="ProtNLM"/>
    </source>
</evidence>
<evidence type="ECO:0000313" key="3">
    <source>
        <dbReference type="Proteomes" id="UP001301869"/>
    </source>
</evidence>
<gene>
    <name evidence="2" type="ORF">P1P91_01470</name>
</gene>
<reference evidence="2 3" key="1">
    <citation type="submission" date="2023-03" db="EMBL/GenBank/DDBJ databases">
        <title>Halomonas sp. nov., isolated from Korean tranditional fermented seafood 'Jeotgal'.</title>
        <authorList>
            <person name="Kim B."/>
            <person name="Shin N.-R."/>
        </authorList>
    </citation>
    <scope>NUCLEOTIDE SEQUENCE [LARGE SCALE GENOMIC DNA]</scope>
    <source>
        <strain evidence="2 3">SG2L-4</strain>
    </source>
</reference>
<dbReference type="Proteomes" id="UP001301869">
    <property type="component" value="Chromosome"/>
</dbReference>
<accession>A0ABY9Z2F1</accession>
<organism evidence="2 3">
    <name type="scientific">Halomonas piscis</name>
    <dbReference type="NCBI Taxonomy" id="3031727"/>
    <lineage>
        <taxon>Bacteria</taxon>
        <taxon>Pseudomonadati</taxon>
        <taxon>Pseudomonadota</taxon>
        <taxon>Gammaproteobacteria</taxon>
        <taxon>Oceanospirillales</taxon>
        <taxon>Halomonadaceae</taxon>
        <taxon>Halomonas</taxon>
    </lineage>
</organism>
<feature type="compositionally biased region" description="Polar residues" evidence="1">
    <location>
        <begin position="9"/>
        <end position="18"/>
    </location>
</feature>
<feature type="compositionally biased region" description="Basic and acidic residues" evidence="1">
    <location>
        <begin position="29"/>
        <end position="41"/>
    </location>
</feature>
<evidence type="ECO:0000313" key="2">
    <source>
        <dbReference type="EMBL" id="WNK20383.1"/>
    </source>
</evidence>
<dbReference type="EMBL" id="CP119391">
    <property type="protein sequence ID" value="WNK20383.1"/>
    <property type="molecule type" value="Genomic_DNA"/>
</dbReference>
<protein>
    <recommendedName>
        <fullName evidence="4">DNA primase</fullName>
    </recommendedName>
</protein>
<sequence>MESKDRTQDNIQTNNSAQKPLKKVGKKKVSQEDQQRLDNMRRPSKASKVCSPRAADKKAGEGYVAPKPAQQPRRKGSSSGKKKEEELTSSAKVKILVEEFYDLVYDNRTDQALVLEKQGNRIARPLESKEVISLMFIELMEQGEDIPWDVVEKFCKVIGQKVKYLGEEVRSYTNVAYGENNRKRIIDLRQRSGVLAVLEDGEVKMVEEGEPTIMLRLPAMAPYPLPATTPDPDLDGLNHLIEIINTPEEEQYLILCWMAYVLSHPLDPMVSQVFLVLLGGQGAGKSSFSKWILRRFVDPSKISVSELPKNMDDLAVASNFTYMVILDNLRDLPVNSSDRLCRMSTGGESLKRQLYSDGNAFVSSLQAPLVINGIVNPVTEPDLSSRCLFVHFQALGEGERITEKEMVNHLEAHEGEIFRALLELAAQALNIVDDVVPKRPQRMLDFSRWLAACEQVMGLEVGYLEDAYAINQAHAYESSIGEKPLANALYNFALLYCLDEPWMGTCGDLLPLLEELVSDRDIRAHFNEFPHNAASLGRRFTQHAASLDALGVKLERLPRSRNRQVKISLKADCPRLAELTQD</sequence>
<feature type="region of interest" description="Disordered" evidence="1">
    <location>
        <begin position="1"/>
        <end position="85"/>
    </location>
</feature>